<evidence type="ECO:0000313" key="1">
    <source>
        <dbReference type="EMBL" id="DAF94765.1"/>
    </source>
</evidence>
<dbReference type="EMBL" id="BK016096">
    <property type="protein sequence ID" value="DAF94765.1"/>
    <property type="molecule type" value="Genomic_DNA"/>
</dbReference>
<reference evidence="1" key="1">
    <citation type="journal article" date="2021" name="Proc. Natl. Acad. Sci. U.S.A.">
        <title>A Catalog of Tens of Thousands of Viruses from Human Metagenomes Reveals Hidden Associations with Chronic Diseases.</title>
        <authorList>
            <person name="Tisza M.J."/>
            <person name="Buck C.B."/>
        </authorList>
    </citation>
    <scope>NUCLEOTIDE SEQUENCE</scope>
    <source>
        <strain evidence="1">Ct9A73</strain>
    </source>
</reference>
<organism evidence="1">
    <name type="scientific">Podoviridae sp. ct9A73</name>
    <dbReference type="NCBI Taxonomy" id="2825225"/>
    <lineage>
        <taxon>Viruses</taxon>
        <taxon>Duplodnaviria</taxon>
        <taxon>Heunggongvirae</taxon>
        <taxon>Uroviricota</taxon>
        <taxon>Caudoviricetes</taxon>
    </lineage>
</organism>
<proteinExistence type="predicted"/>
<protein>
    <submittedName>
        <fullName evidence="1">Uncharacterized protein</fullName>
    </submittedName>
</protein>
<sequence length="39" mass="4467">MHSARGQKPGALCYYRGAQPAYQAILARLVFVMHVYNER</sequence>
<name>A0A8S5UJV3_9CAUD</name>
<accession>A0A8S5UJV3</accession>